<dbReference type="Proteomes" id="UP000190061">
    <property type="component" value="Unassembled WGS sequence"/>
</dbReference>
<feature type="transmembrane region" description="Helical" evidence="1">
    <location>
        <begin position="267"/>
        <end position="286"/>
    </location>
</feature>
<dbReference type="CDD" id="cd04179">
    <property type="entry name" value="DPM_DPG-synthase_like"/>
    <property type="match status" value="1"/>
</dbReference>
<organism evidence="3 4">
    <name type="scientific">Lysobacter spongiicola DSM 21749</name>
    <dbReference type="NCBI Taxonomy" id="1122188"/>
    <lineage>
        <taxon>Bacteria</taxon>
        <taxon>Pseudomonadati</taxon>
        <taxon>Pseudomonadota</taxon>
        <taxon>Gammaproteobacteria</taxon>
        <taxon>Lysobacterales</taxon>
        <taxon>Lysobacteraceae</taxon>
        <taxon>Novilysobacter</taxon>
    </lineage>
</organism>
<dbReference type="SUPFAM" id="SSF53448">
    <property type="entry name" value="Nucleotide-diphospho-sugar transferases"/>
    <property type="match status" value="1"/>
</dbReference>
<evidence type="ECO:0000313" key="3">
    <source>
        <dbReference type="EMBL" id="SKA27624.1"/>
    </source>
</evidence>
<dbReference type="STRING" id="1122188.SAMN02745674_02864"/>
<accession>A0A1T4SH51</accession>
<dbReference type="AlphaFoldDB" id="A0A1T4SH51"/>
<dbReference type="OrthoDB" id="9808633at2"/>
<sequence>MKDPEPAPAPVAPLRPAAAVRIAVVVPCHRVRRHILQMIDALPPLVSGIYVIDDRCPDGSGELVRAECRDPRVSVLFNSTNLGVGGAVMAGYARAVAEGFDIIVKMDGDGQMDPAMLPRLVAPIVRGEADYTKGNRFYDLAEIGQMPAVRIFGNSILSFLTKISSGYWDIFDPTNGYTAVHANVAARLPFHKISNRYFFETDLLFRLNTLRAVVIDVPMDARYGDESSGLKISRIVGEFALKHARNTLKRVFYNYFLRDLSLASVELVLGALLVCIGAAFGVGFWVQSAATGVTATAGGVMLAALPTILGIQLLLGFIAYDIASVPQRVVHPKLPPP</sequence>
<proteinExistence type="predicted"/>
<keyword evidence="3" id="KW-0808">Transferase</keyword>
<keyword evidence="1" id="KW-0812">Transmembrane</keyword>
<dbReference type="RefSeq" id="WP_078759383.1">
    <property type="nucleotide sequence ID" value="NZ_FUXP01000019.1"/>
</dbReference>
<name>A0A1T4SH51_9GAMM</name>
<feature type="domain" description="Glycosyltransferase 2-like" evidence="2">
    <location>
        <begin position="24"/>
        <end position="184"/>
    </location>
</feature>
<keyword evidence="1" id="KW-1133">Transmembrane helix</keyword>
<dbReference type="PANTHER" id="PTHR48090:SF7">
    <property type="entry name" value="RFBJ PROTEIN"/>
    <property type="match status" value="1"/>
</dbReference>
<protein>
    <submittedName>
        <fullName evidence="3">Glycosyltransferase involved in cell wall bisynthesis</fullName>
    </submittedName>
</protein>
<evidence type="ECO:0000313" key="4">
    <source>
        <dbReference type="Proteomes" id="UP000190061"/>
    </source>
</evidence>
<dbReference type="PANTHER" id="PTHR48090">
    <property type="entry name" value="UNDECAPRENYL-PHOSPHATE 4-DEOXY-4-FORMAMIDO-L-ARABINOSE TRANSFERASE-RELATED"/>
    <property type="match status" value="1"/>
</dbReference>
<dbReference type="GO" id="GO:0016740">
    <property type="term" value="F:transferase activity"/>
    <property type="evidence" value="ECO:0007669"/>
    <property type="project" value="UniProtKB-KW"/>
</dbReference>
<evidence type="ECO:0000256" key="1">
    <source>
        <dbReference type="SAM" id="Phobius"/>
    </source>
</evidence>
<dbReference type="Pfam" id="PF00535">
    <property type="entry name" value="Glycos_transf_2"/>
    <property type="match status" value="1"/>
</dbReference>
<keyword evidence="1" id="KW-0472">Membrane</keyword>
<dbReference type="InterPro" id="IPR029044">
    <property type="entry name" value="Nucleotide-diphossugar_trans"/>
</dbReference>
<dbReference type="InterPro" id="IPR001173">
    <property type="entry name" value="Glyco_trans_2-like"/>
</dbReference>
<gene>
    <name evidence="3" type="ORF">SAMN02745674_02864</name>
</gene>
<dbReference type="Gene3D" id="3.90.550.10">
    <property type="entry name" value="Spore Coat Polysaccharide Biosynthesis Protein SpsA, Chain A"/>
    <property type="match status" value="1"/>
</dbReference>
<evidence type="ECO:0000259" key="2">
    <source>
        <dbReference type="Pfam" id="PF00535"/>
    </source>
</evidence>
<feature type="transmembrane region" description="Helical" evidence="1">
    <location>
        <begin position="298"/>
        <end position="320"/>
    </location>
</feature>
<keyword evidence="4" id="KW-1185">Reference proteome</keyword>
<dbReference type="EMBL" id="FUXP01000019">
    <property type="protein sequence ID" value="SKA27624.1"/>
    <property type="molecule type" value="Genomic_DNA"/>
</dbReference>
<reference evidence="3 4" key="1">
    <citation type="submission" date="2017-02" db="EMBL/GenBank/DDBJ databases">
        <authorList>
            <person name="Peterson S.W."/>
        </authorList>
    </citation>
    <scope>NUCLEOTIDE SEQUENCE [LARGE SCALE GENOMIC DNA]</scope>
    <source>
        <strain evidence="3 4">DSM 21749</strain>
    </source>
</reference>
<dbReference type="InterPro" id="IPR050256">
    <property type="entry name" value="Glycosyltransferase_2"/>
</dbReference>